<accession>A0A3D8SG75</accession>
<evidence type="ECO:0000313" key="4">
    <source>
        <dbReference type="Proteomes" id="UP000256645"/>
    </source>
</evidence>
<dbReference type="Gene3D" id="3.40.50.1820">
    <property type="entry name" value="alpha/beta hydrolase"/>
    <property type="match status" value="1"/>
</dbReference>
<name>A0A3D8SG75_9HELO</name>
<dbReference type="Proteomes" id="UP000256645">
    <property type="component" value="Unassembled WGS sequence"/>
</dbReference>
<keyword evidence="4" id="KW-1185">Reference proteome</keyword>
<dbReference type="InterPro" id="IPR029058">
    <property type="entry name" value="AB_hydrolase_fold"/>
</dbReference>
<sequence>MSSIPRPPYDPELAPGLAAIKFSPTVTMEMIEYVLEQSAPTSEQALSGRKVVHREEKIAGPQGDITISIISSPPGQSATTKYPGIFYTHGGRMFAGNRFLGIGPILDWVEESDAVCVSVEYRLPPEHLDPAHVEDCYAALLWVYSHLDGLQIDPDKLMIAGSSAGEGLAAGVALLCRDRGGPNLCAQVLICPMLDDRNETVSSNQYISEGSWSRGSNLTGWACLLGSRRGRGRGGEDVSIHAAPSRADDLSGLPATVIDVGSTEILAS</sequence>
<keyword evidence="1" id="KW-0378">Hydrolase</keyword>
<dbReference type="PANTHER" id="PTHR48081:SF8">
    <property type="entry name" value="ALPHA_BETA HYDROLASE FOLD-3 DOMAIN-CONTAINING PROTEIN-RELATED"/>
    <property type="match status" value="1"/>
</dbReference>
<evidence type="ECO:0000313" key="3">
    <source>
        <dbReference type="EMBL" id="RDW85330.1"/>
    </source>
</evidence>
<proteinExistence type="predicted"/>
<organism evidence="3 4">
    <name type="scientific">Coleophoma cylindrospora</name>
    <dbReference type="NCBI Taxonomy" id="1849047"/>
    <lineage>
        <taxon>Eukaryota</taxon>
        <taxon>Fungi</taxon>
        <taxon>Dikarya</taxon>
        <taxon>Ascomycota</taxon>
        <taxon>Pezizomycotina</taxon>
        <taxon>Leotiomycetes</taxon>
        <taxon>Helotiales</taxon>
        <taxon>Dermateaceae</taxon>
        <taxon>Coleophoma</taxon>
    </lineage>
</organism>
<reference evidence="3 4" key="1">
    <citation type="journal article" date="2018" name="IMA Fungus">
        <title>IMA Genome-F 9: Draft genome sequence of Annulohypoxylon stygium, Aspergillus mulundensis, Berkeleyomyces basicola (syn. Thielaviopsis basicola), Ceratocystis smalleyi, two Cercospora beticola strains, Coleophoma cylindrospora, Fusarium fracticaudum, Phialophora cf. hyalina, and Morchella septimelata.</title>
        <authorList>
            <person name="Wingfield B.D."/>
            <person name="Bills G.F."/>
            <person name="Dong Y."/>
            <person name="Huang W."/>
            <person name="Nel W.J."/>
            <person name="Swalarsk-Parry B.S."/>
            <person name="Vaghefi N."/>
            <person name="Wilken P.M."/>
            <person name="An Z."/>
            <person name="de Beer Z.W."/>
            <person name="De Vos L."/>
            <person name="Chen L."/>
            <person name="Duong T.A."/>
            <person name="Gao Y."/>
            <person name="Hammerbacher A."/>
            <person name="Kikkert J.R."/>
            <person name="Li Y."/>
            <person name="Li H."/>
            <person name="Li K."/>
            <person name="Li Q."/>
            <person name="Liu X."/>
            <person name="Ma X."/>
            <person name="Naidoo K."/>
            <person name="Pethybridge S.J."/>
            <person name="Sun J."/>
            <person name="Steenkamp E.T."/>
            <person name="van der Nest M.A."/>
            <person name="van Wyk S."/>
            <person name="Wingfield M.J."/>
            <person name="Xiong C."/>
            <person name="Yue Q."/>
            <person name="Zhang X."/>
        </authorList>
    </citation>
    <scope>NUCLEOTIDE SEQUENCE [LARGE SCALE GENOMIC DNA]</scope>
    <source>
        <strain evidence="3 4">BP6252</strain>
    </source>
</reference>
<dbReference type="Pfam" id="PF07859">
    <property type="entry name" value="Abhydrolase_3"/>
    <property type="match status" value="1"/>
</dbReference>
<dbReference type="SUPFAM" id="SSF53474">
    <property type="entry name" value="alpha/beta-Hydrolases"/>
    <property type="match status" value="1"/>
</dbReference>
<dbReference type="EMBL" id="PDLM01000002">
    <property type="protein sequence ID" value="RDW85330.1"/>
    <property type="molecule type" value="Genomic_DNA"/>
</dbReference>
<evidence type="ECO:0000256" key="1">
    <source>
        <dbReference type="ARBA" id="ARBA00022801"/>
    </source>
</evidence>
<feature type="domain" description="Alpha/beta hydrolase fold-3" evidence="2">
    <location>
        <begin position="85"/>
        <end position="267"/>
    </location>
</feature>
<dbReference type="GO" id="GO:0016787">
    <property type="term" value="F:hydrolase activity"/>
    <property type="evidence" value="ECO:0007669"/>
    <property type="project" value="UniProtKB-KW"/>
</dbReference>
<dbReference type="PANTHER" id="PTHR48081">
    <property type="entry name" value="AB HYDROLASE SUPERFAMILY PROTEIN C4A8.06C"/>
    <property type="match status" value="1"/>
</dbReference>
<dbReference type="InterPro" id="IPR013094">
    <property type="entry name" value="AB_hydrolase_3"/>
</dbReference>
<dbReference type="OrthoDB" id="433474at2759"/>
<dbReference type="STRING" id="1849047.A0A3D8SG75"/>
<comment type="caution">
    <text evidence="3">The sequence shown here is derived from an EMBL/GenBank/DDBJ whole genome shotgun (WGS) entry which is preliminary data.</text>
</comment>
<dbReference type="InterPro" id="IPR050300">
    <property type="entry name" value="GDXG_lipolytic_enzyme"/>
</dbReference>
<dbReference type="AlphaFoldDB" id="A0A3D8SG75"/>
<evidence type="ECO:0000259" key="2">
    <source>
        <dbReference type="Pfam" id="PF07859"/>
    </source>
</evidence>
<protein>
    <recommendedName>
        <fullName evidence="2">Alpha/beta hydrolase fold-3 domain-containing protein</fullName>
    </recommendedName>
</protein>
<gene>
    <name evidence="3" type="ORF">BP6252_02920</name>
</gene>